<evidence type="ECO:0000256" key="5">
    <source>
        <dbReference type="ARBA" id="ARBA00022691"/>
    </source>
</evidence>
<accession>A0A921G872</accession>
<dbReference type="InterPro" id="IPR029063">
    <property type="entry name" value="SAM-dependent_MTases_sf"/>
</dbReference>
<organism evidence="7 8">
    <name type="scientific">Thomasclavelia spiroformis</name>
    <dbReference type="NCBI Taxonomy" id="29348"/>
    <lineage>
        <taxon>Bacteria</taxon>
        <taxon>Bacillati</taxon>
        <taxon>Bacillota</taxon>
        <taxon>Erysipelotrichia</taxon>
        <taxon>Erysipelotrichales</taxon>
        <taxon>Coprobacillaceae</taxon>
        <taxon>Thomasclavelia</taxon>
    </lineage>
</organism>
<dbReference type="SUPFAM" id="SSF53335">
    <property type="entry name" value="S-adenosyl-L-methionine-dependent methyltransferases"/>
    <property type="match status" value="1"/>
</dbReference>
<evidence type="ECO:0000256" key="3">
    <source>
        <dbReference type="ARBA" id="ARBA00022603"/>
    </source>
</evidence>
<keyword evidence="3 7" id="KW-0489">Methyltransferase</keyword>
<dbReference type="GO" id="GO:0005829">
    <property type="term" value="C:cytosol"/>
    <property type="evidence" value="ECO:0007669"/>
    <property type="project" value="TreeGrafter"/>
</dbReference>
<keyword evidence="5" id="KW-0949">S-adenosyl-L-methionine</keyword>
<dbReference type="PANTHER" id="PTHR31760:SF0">
    <property type="entry name" value="S-ADENOSYL-L-METHIONINE-DEPENDENT METHYLTRANSFERASES SUPERFAMILY PROTEIN"/>
    <property type="match status" value="1"/>
</dbReference>
<sequence>MSKKEFIELLKNKGIILSDKQIEQFDKYFKLLVEWNEKMNLTAITDEEGVYLKHFYDSIT</sequence>
<gene>
    <name evidence="7" type="ORF">K8V91_00880</name>
</gene>
<evidence type="ECO:0000256" key="1">
    <source>
        <dbReference type="ARBA" id="ARBA00022490"/>
    </source>
</evidence>
<reference evidence="7" key="1">
    <citation type="journal article" date="2021" name="PeerJ">
        <title>Extensive microbial diversity within the chicken gut microbiome revealed by metagenomics and culture.</title>
        <authorList>
            <person name="Gilroy R."/>
            <person name="Ravi A."/>
            <person name="Getino M."/>
            <person name="Pursley I."/>
            <person name="Horton D.L."/>
            <person name="Alikhan N.F."/>
            <person name="Baker D."/>
            <person name="Gharbi K."/>
            <person name="Hall N."/>
            <person name="Watson M."/>
            <person name="Adriaenssens E.M."/>
            <person name="Foster-Nyarko E."/>
            <person name="Jarju S."/>
            <person name="Secka A."/>
            <person name="Antonio M."/>
            <person name="Oren A."/>
            <person name="Chaudhuri R.R."/>
            <person name="La Ragione R."/>
            <person name="Hildebrand F."/>
            <person name="Pallen M.J."/>
        </authorList>
    </citation>
    <scope>NUCLEOTIDE SEQUENCE</scope>
    <source>
        <strain evidence="7">CHK193-16274</strain>
    </source>
</reference>
<keyword evidence="4 7" id="KW-0808">Transferase</keyword>
<dbReference type="EMBL" id="DYWV01000030">
    <property type="protein sequence ID" value="HJF39451.1"/>
    <property type="molecule type" value="Genomic_DNA"/>
</dbReference>
<evidence type="ECO:0000313" key="8">
    <source>
        <dbReference type="Proteomes" id="UP000749320"/>
    </source>
</evidence>
<reference evidence="7" key="2">
    <citation type="submission" date="2021-09" db="EMBL/GenBank/DDBJ databases">
        <authorList>
            <person name="Gilroy R."/>
        </authorList>
    </citation>
    <scope>NUCLEOTIDE SEQUENCE</scope>
    <source>
        <strain evidence="7">CHK193-16274</strain>
    </source>
</reference>
<evidence type="ECO:0000313" key="7">
    <source>
        <dbReference type="EMBL" id="HJF39451.1"/>
    </source>
</evidence>
<dbReference type="GO" id="GO:0070043">
    <property type="term" value="F:rRNA (guanine-N7-)-methyltransferase activity"/>
    <property type="evidence" value="ECO:0007669"/>
    <property type="project" value="TreeGrafter"/>
</dbReference>
<dbReference type="Proteomes" id="UP000749320">
    <property type="component" value="Unassembled WGS sequence"/>
</dbReference>
<keyword evidence="2" id="KW-0698">rRNA processing</keyword>
<protein>
    <recommendedName>
        <fullName evidence="6">Glucose-inhibited division protein B</fullName>
    </recommendedName>
</protein>
<dbReference type="PANTHER" id="PTHR31760">
    <property type="entry name" value="S-ADENOSYL-L-METHIONINE-DEPENDENT METHYLTRANSFERASES SUPERFAMILY PROTEIN"/>
    <property type="match status" value="1"/>
</dbReference>
<evidence type="ECO:0000256" key="2">
    <source>
        <dbReference type="ARBA" id="ARBA00022552"/>
    </source>
</evidence>
<keyword evidence="1" id="KW-0963">Cytoplasm</keyword>
<name>A0A921G872_9FIRM</name>
<comment type="caution">
    <text evidence="7">The sequence shown here is derived from an EMBL/GenBank/DDBJ whole genome shotgun (WGS) entry which is preliminary data.</text>
</comment>
<dbReference type="AlphaFoldDB" id="A0A921G872"/>
<dbReference type="Pfam" id="PF02527">
    <property type="entry name" value="GidB"/>
    <property type="match status" value="1"/>
</dbReference>
<feature type="non-terminal residue" evidence="7">
    <location>
        <position position="60"/>
    </location>
</feature>
<dbReference type="Gene3D" id="3.40.50.150">
    <property type="entry name" value="Vaccinia Virus protein VP39"/>
    <property type="match status" value="1"/>
</dbReference>
<evidence type="ECO:0000256" key="4">
    <source>
        <dbReference type="ARBA" id="ARBA00022679"/>
    </source>
</evidence>
<dbReference type="InterPro" id="IPR003682">
    <property type="entry name" value="rRNA_ssu_MeTfrase_G"/>
</dbReference>
<proteinExistence type="predicted"/>
<evidence type="ECO:0000256" key="6">
    <source>
        <dbReference type="ARBA" id="ARBA00031818"/>
    </source>
</evidence>